<keyword evidence="9" id="KW-1185">Reference proteome</keyword>
<dbReference type="PROSITE" id="PS50236">
    <property type="entry name" value="CHCR"/>
    <property type="match status" value="1"/>
</dbReference>
<dbReference type="GO" id="GO:0000329">
    <property type="term" value="C:fungal-type vacuole membrane"/>
    <property type="evidence" value="ECO:0007669"/>
    <property type="project" value="UniProtKB-UniRule"/>
</dbReference>
<dbReference type="InterPro" id="IPR016902">
    <property type="entry name" value="Vps41"/>
</dbReference>
<dbReference type="Gene3D" id="1.25.40.10">
    <property type="entry name" value="Tetratricopeptide repeat domain"/>
    <property type="match status" value="1"/>
</dbReference>
<dbReference type="SUPFAM" id="SSF50978">
    <property type="entry name" value="WD40 repeat-like"/>
    <property type="match status" value="1"/>
</dbReference>
<dbReference type="InterPro" id="IPR011990">
    <property type="entry name" value="TPR-like_helical_dom_sf"/>
</dbReference>
<evidence type="ECO:0000313" key="8">
    <source>
        <dbReference type="EMBL" id="GJJ10532.1"/>
    </source>
</evidence>
<keyword evidence="2 4" id="KW-0813">Transport</keyword>
<dbReference type="Pfam" id="PF23556">
    <property type="entry name" value="TPR_Vps41"/>
    <property type="match status" value="1"/>
</dbReference>
<dbReference type="PIRSF" id="PIRSF028921">
    <property type="entry name" value="VPS41"/>
    <property type="match status" value="1"/>
</dbReference>
<feature type="region of interest" description="Disordered" evidence="6">
    <location>
        <begin position="1"/>
        <end position="47"/>
    </location>
</feature>
<evidence type="ECO:0000256" key="6">
    <source>
        <dbReference type="SAM" id="MobiDB-lite"/>
    </source>
</evidence>
<evidence type="ECO:0000256" key="2">
    <source>
        <dbReference type="ARBA" id="ARBA00022448"/>
    </source>
</evidence>
<dbReference type="SMART" id="SM00299">
    <property type="entry name" value="CLH"/>
    <property type="match status" value="1"/>
</dbReference>
<evidence type="ECO:0000313" key="9">
    <source>
        <dbReference type="Proteomes" id="UP001050691"/>
    </source>
</evidence>
<dbReference type="InterPro" id="IPR045111">
    <property type="entry name" value="Vps41/Vps8"/>
</dbReference>
<feature type="compositionally biased region" description="Acidic residues" evidence="6">
    <location>
        <begin position="66"/>
        <end position="89"/>
    </location>
</feature>
<feature type="repeat" description="CHCR" evidence="5">
    <location>
        <begin position="673"/>
        <end position="832"/>
    </location>
</feature>
<protein>
    <recommendedName>
        <fullName evidence="4">Vacuolar protein sorting-associated protein 41</fullName>
    </recommendedName>
</protein>
<dbReference type="Gene3D" id="2.130.10.10">
    <property type="entry name" value="YVTN repeat-like/Quinoprotein amine dehydrogenase"/>
    <property type="match status" value="1"/>
</dbReference>
<dbReference type="InterPro" id="IPR057780">
    <property type="entry name" value="Beta-prop_Vps41"/>
</dbReference>
<feature type="compositionally biased region" description="Basic and acidic residues" evidence="6">
    <location>
        <begin position="24"/>
        <end position="43"/>
    </location>
</feature>
<evidence type="ECO:0000259" key="7">
    <source>
        <dbReference type="Pfam" id="PF23411"/>
    </source>
</evidence>
<dbReference type="AlphaFoldDB" id="A0AAV5A7D4"/>
<comment type="function">
    <text evidence="4">Required for vacuolar assembly and vacuolar traffic.</text>
</comment>
<dbReference type="InterPro" id="IPR000547">
    <property type="entry name" value="Clathrin_H-chain/VPS_repeat"/>
</dbReference>
<dbReference type="Pfam" id="PF23411">
    <property type="entry name" value="Beta-prop_Vps41"/>
    <property type="match status" value="1"/>
</dbReference>
<evidence type="ECO:0000256" key="1">
    <source>
        <dbReference type="ARBA" id="ARBA00009582"/>
    </source>
</evidence>
<gene>
    <name evidence="8" type="ORF">Clacol_004759</name>
</gene>
<feature type="compositionally biased region" description="Basic and acidic residues" evidence="6">
    <location>
        <begin position="1"/>
        <end position="13"/>
    </location>
</feature>
<comment type="similarity">
    <text evidence="1 4">Belongs to the VPS41 family.</text>
</comment>
<dbReference type="GO" id="GO:0009267">
    <property type="term" value="P:cellular response to starvation"/>
    <property type="evidence" value="ECO:0007669"/>
    <property type="project" value="TreeGrafter"/>
</dbReference>
<evidence type="ECO:0000256" key="5">
    <source>
        <dbReference type="PROSITE-ProRule" id="PRU01006"/>
    </source>
</evidence>
<comment type="caution">
    <text evidence="8">The sequence shown here is derived from an EMBL/GenBank/DDBJ whole genome shotgun (WGS) entry which is preliminary data.</text>
</comment>
<dbReference type="GO" id="GO:0006623">
    <property type="term" value="P:protein targeting to vacuole"/>
    <property type="evidence" value="ECO:0007669"/>
    <property type="project" value="InterPro"/>
</dbReference>
<feature type="domain" description="Vps41 beta-propeller" evidence="7">
    <location>
        <begin position="92"/>
        <end position="443"/>
    </location>
</feature>
<dbReference type="InterPro" id="IPR036322">
    <property type="entry name" value="WD40_repeat_dom_sf"/>
</dbReference>
<reference evidence="8" key="1">
    <citation type="submission" date="2021-10" db="EMBL/GenBank/DDBJ databases">
        <title>De novo Genome Assembly of Clathrus columnatus (Basidiomycota, Fungi) Using Illumina and Nanopore Sequence Data.</title>
        <authorList>
            <person name="Ogiso-Tanaka E."/>
            <person name="Itagaki H."/>
            <person name="Hosoya T."/>
            <person name="Hosaka K."/>
        </authorList>
    </citation>
    <scope>NUCLEOTIDE SEQUENCE</scope>
    <source>
        <strain evidence="8">MO-923</strain>
    </source>
</reference>
<dbReference type="InterPro" id="IPR015943">
    <property type="entry name" value="WD40/YVTN_repeat-like_dom_sf"/>
</dbReference>
<evidence type="ECO:0000256" key="3">
    <source>
        <dbReference type="ARBA" id="ARBA00022927"/>
    </source>
</evidence>
<dbReference type="GO" id="GO:0005770">
    <property type="term" value="C:late endosome"/>
    <property type="evidence" value="ECO:0007669"/>
    <property type="project" value="UniProtKB-UniRule"/>
</dbReference>
<dbReference type="EMBL" id="BPWL01000005">
    <property type="protein sequence ID" value="GJJ10532.1"/>
    <property type="molecule type" value="Genomic_DNA"/>
</dbReference>
<name>A0AAV5A7D4_9AGAM</name>
<dbReference type="Proteomes" id="UP001050691">
    <property type="component" value="Unassembled WGS sequence"/>
</dbReference>
<dbReference type="PANTHER" id="PTHR12616">
    <property type="entry name" value="VACUOLAR PROTEIN SORTING VPS41"/>
    <property type="match status" value="1"/>
</dbReference>
<proteinExistence type="inferred from homology"/>
<sequence length="1027" mass="115775">MDDSSSHKEERDGMGFVEVGNEGANERLSKSEEAEEDVGLKEGADDDDIQGEVRKVFYRKTIGSEGLDEDVGIDDGSNADDDDDEEEEEPALKYERLGGPTSDLLQRDNASAISVSAKFIAFGTHSGLLHIVNYTGDRIRSFKPHGASINDISIDSTENFIGTASIDGGVSVNSMSNSDSYSFDIRRPVQTIALDPQFAKNSSRMFVCGGLAGNLIIYERGWLGYKDRVLHSGEGPIWTSKWQGNLIAWANDLGVKIYDQEYQARITYIDRPKGSPRPDLFKCSLSWQDDSTLLIAWADYIKVARIRARPRTAPGSSSLPPLYAEVTAAFQLDCMISGIVPHPTPSSSTISVSNAPKSFLVLAYTVSDKVINEVTVDRSEQTRKAASRPELRIITRRGEELSSDELSLPGYPLFQCNDYCLVQAEGFSGQCHVVLSPKNIVLVRLRDKKDHVNWLIERKRFEEALDIAESLKDEGVEIDANAIGQQYIEYTFTEGKYDKAAHLCPKVFGQNALLWEKWVFRFAQHHQLETVIPYVPTDTLQLNHLVYEMILAHYLAHNAQNLLRTIKSWPNTVYDISAVIIAVQAELDRVPSTSPRGILLMDCLAELYIANRQPGKALPFLLRLRRPHVFDLIRENNLFTDVQDQALLLVEFDQELMEKKKVHEKVPVRSVAIALLVDHTHSIPVTRVVQQLQPRPYFLYLYLDALFEKDPQLMWDFSDLQVAFIIISIVKLYAEFRPGRLIDFLRTSSHYSLEEAYSICQERDLVPEMVFLLGRMGNNKKALYLIIDRLNDVSRASKLTIQAIDFAKEQNDDELWEDLLRYSETRPKFIHVLLENIGAQIDPIRLIRRIKNGLEIPGLRGALVKILQDFNVQISLLDGCQTILHSDCDDLSRRLQKNQTNGFFENGEILLGMVLYQIDSYQPAVSTCPICSLPLYNSSSSITMLFLCRHVVHASCVKCGDGLPRSYNPAVLSMGSLDRELNDKIALTALVRSRLPQGCPGGFLPSKSIFFKPTHSVRIYAYLEFLD</sequence>
<dbReference type="GO" id="GO:0030897">
    <property type="term" value="C:HOPS complex"/>
    <property type="evidence" value="ECO:0007669"/>
    <property type="project" value="UniProtKB-UniRule"/>
</dbReference>
<organism evidence="8 9">
    <name type="scientific">Clathrus columnatus</name>
    <dbReference type="NCBI Taxonomy" id="1419009"/>
    <lineage>
        <taxon>Eukaryota</taxon>
        <taxon>Fungi</taxon>
        <taxon>Dikarya</taxon>
        <taxon>Basidiomycota</taxon>
        <taxon>Agaricomycotina</taxon>
        <taxon>Agaricomycetes</taxon>
        <taxon>Phallomycetidae</taxon>
        <taxon>Phallales</taxon>
        <taxon>Clathraceae</taxon>
        <taxon>Clathrus</taxon>
    </lineage>
</organism>
<dbReference type="FunFam" id="1.25.40.10:FF:000350">
    <property type="entry name" value="Vacuolar protein sorting-associated protein 41 homolog"/>
    <property type="match status" value="1"/>
</dbReference>
<accession>A0AAV5A7D4</accession>
<comment type="subcellular location">
    <subcellularLocation>
        <location evidence="4">Vacuole</location>
    </subcellularLocation>
</comment>
<keyword evidence="3 4" id="KW-0653">Protein transport</keyword>
<dbReference type="GO" id="GO:0034058">
    <property type="term" value="P:endosomal vesicle fusion"/>
    <property type="evidence" value="ECO:0007669"/>
    <property type="project" value="UniProtKB-UniRule"/>
</dbReference>
<evidence type="ECO:0000256" key="4">
    <source>
        <dbReference type="PIRNR" id="PIRNR028921"/>
    </source>
</evidence>
<dbReference type="PANTHER" id="PTHR12616:SF1">
    <property type="entry name" value="VACUOLAR PROTEIN SORTING-ASSOCIATED PROTEIN 41 HOMOLOG"/>
    <property type="match status" value="1"/>
</dbReference>
<dbReference type="GO" id="GO:0016236">
    <property type="term" value="P:macroautophagy"/>
    <property type="evidence" value="ECO:0007669"/>
    <property type="project" value="TreeGrafter"/>
</dbReference>
<keyword evidence="4" id="KW-0926">Vacuole</keyword>
<feature type="region of interest" description="Disordered" evidence="6">
    <location>
        <begin position="66"/>
        <end position="103"/>
    </location>
</feature>